<organism evidence="5 6">
    <name type="scientific">Schizophyllum amplum</name>
    <dbReference type="NCBI Taxonomy" id="97359"/>
    <lineage>
        <taxon>Eukaryota</taxon>
        <taxon>Fungi</taxon>
        <taxon>Dikarya</taxon>
        <taxon>Basidiomycota</taxon>
        <taxon>Agaricomycotina</taxon>
        <taxon>Agaricomycetes</taxon>
        <taxon>Agaricomycetidae</taxon>
        <taxon>Agaricales</taxon>
        <taxon>Schizophyllaceae</taxon>
        <taxon>Schizophyllum</taxon>
    </lineage>
</organism>
<keyword evidence="6" id="KW-1185">Reference proteome</keyword>
<keyword evidence="1" id="KW-0479">Metal-binding</keyword>
<dbReference type="EMBL" id="VDMD01000057">
    <property type="protein sequence ID" value="TRM56852.1"/>
    <property type="molecule type" value="Genomic_DNA"/>
</dbReference>
<dbReference type="InterPro" id="IPR002893">
    <property type="entry name" value="Znf_MYND"/>
</dbReference>
<sequence length="529" mass="59064">AFGSLISDPPPGALAYDGHLVSIIIVSLNIFIALSNAARFPHNRRLDVTLRTLWPHIVRWSAVLHPARGRLIRAPGPGDARRNVTAVVQAYLSILQSPDIAYLKPFLHGNPDAVTQTFELWLRLPNYCSKSAIQEASRTVDGVITLFVILENTLLADYATTDDRAFFKNELFLTIGHPRTLYRAISRQTLFLAKLTTESTLVRARWSEHFSLLTRCIFVCVPRCPQPPAVPRKVIFSTVSAAMLCVKIQAPGDAALCALGLLTCLCRAVASNRPLAHAVDAGVFDLLLNLGHPQSETRHVTEFIQQLSAGLFHPRVSRVFNRRHPNVPHVAPSPARCEPDHIPDWQDVALLWSSFLKPYMETYDSRSADSLKVSWRYTTACLSPCGPHNQLVRVCPCGTSFYCSGSCQRMHRPIHREFCYADQGPWGLNGAITLDDAMFIYMIARGYISFQRKTIAVQIAAMARSHPDAQISILIDLVDVLPVPRHTIHAYSKDMMIPVHGKIMVEALLRLGAARQRHPLPFGYAIKYF</sequence>
<evidence type="ECO:0000256" key="2">
    <source>
        <dbReference type="ARBA" id="ARBA00022771"/>
    </source>
</evidence>
<dbReference type="AlphaFoldDB" id="A0A550BWC1"/>
<evidence type="ECO:0000313" key="6">
    <source>
        <dbReference type="Proteomes" id="UP000320762"/>
    </source>
</evidence>
<dbReference type="Pfam" id="PF01753">
    <property type="entry name" value="zf-MYND"/>
    <property type="match status" value="1"/>
</dbReference>
<gene>
    <name evidence="5" type="ORF">BD626DRAFT_358560</name>
</gene>
<feature type="non-terminal residue" evidence="5">
    <location>
        <position position="529"/>
    </location>
</feature>
<comment type="caution">
    <text evidence="5">The sequence shown here is derived from an EMBL/GenBank/DDBJ whole genome shotgun (WGS) entry which is preliminary data.</text>
</comment>
<proteinExistence type="predicted"/>
<name>A0A550BWC1_9AGAR</name>
<protein>
    <recommendedName>
        <fullName evidence="4">MYND-type domain-containing protein</fullName>
    </recommendedName>
</protein>
<reference evidence="5 6" key="1">
    <citation type="journal article" date="2019" name="New Phytol.">
        <title>Comparative genomics reveals unique wood-decay strategies and fruiting body development in the Schizophyllaceae.</title>
        <authorList>
            <person name="Almasi E."/>
            <person name="Sahu N."/>
            <person name="Krizsan K."/>
            <person name="Balint B."/>
            <person name="Kovacs G.M."/>
            <person name="Kiss B."/>
            <person name="Cseklye J."/>
            <person name="Drula E."/>
            <person name="Henrissat B."/>
            <person name="Nagy I."/>
            <person name="Chovatia M."/>
            <person name="Adam C."/>
            <person name="LaButti K."/>
            <person name="Lipzen A."/>
            <person name="Riley R."/>
            <person name="Grigoriev I.V."/>
            <person name="Nagy L.G."/>
        </authorList>
    </citation>
    <scope>NUCLEOTIDE SEQUENCE [LARGE SCALE GENOMIC DNA]</scope>
    <source>
        <strain evidence="5 6">NL-1724</strain>
    </source>
</reference>
<feature type="domain" description="MYND-type" evidence="4">
    <location>
        <begin position="385"/>
        <end position="419"/>
    </location>
</feature>
<dbReference type="GO" id="GO:0008270">
    <property type="term" value="F:zinc ion binding"/>
    <property type="evidence" value="ECO:0007669"/>
    <property type="project" value="UniProtKB-KW"/>
</dbReference>
<accession>A0A550BWC1</accession>
<keyword evidence="3" id="KW-0862">Zinc</keyword>
<keyword evidence="2" id="KW-0863">Zinc-finger</keyword>
<evidence type="ECO:0000256" key="1">
    <source>
        <dbReference type="ARBA" id="ARBA00022723"/>
    </source>
</evidence>
<evidence type="ECO:0000259" key="4">
    <source>
        <dbReference type="Pfam" id="PF01753"/>
    </source>
</evidence>
<feature type="non-terminal residue" evidence="5">
    <location>
        <position position="1"/>
    </location>
</feature>
<dbReference type="OrthoDB" id="432970at2759"/>
<dbReference type="Proteomes" id="UP000320762">
    <property type="component" value="Unassembled WGS sequence"/>
</dbReference>
<evidence type="ECO:0000313" key="5">
    <source>
        <dbReference type="EMBL" id="TRM56852.1"/>
    </source>
</evidence>
<evidence type="ECO:0000256" key="3">
    <source>
        <dbReference type="ARBA" id="ARBA00022833"/>
    </source>
</evidence>